<dbReference type="GO" id="GO:0005245">
    <property type="term" value="F:voltage-gated calcium channel activity"/>
    <property type="evidence" value="ECO:0007669"/>
    <property type="project" value="TreeGrafter"/>
</dbReference>
<dbReference type="InterPro" id="IPR051173">
    <property type="entry name" value="Ca_channel_alpha-2/delta"/>
</dbReference>
<proteinExistence type="predicted"/>
<keyword evidence="1" id="KW-0406">Ion transport</keyword>
<organism evidence="2 3">
    <name type="scientific">Neotoma lepida</name>
    <name type="common">Desert woodrat</name>
    <dbReference type="NCBI Taxonomy" id="56216"/>
    <lineage>
        <taxon>Eukaryota</taxon>
        <taxon>Metazoa</taxon>
        <taxon>Chordata</taxon>
        <taxon>Craniata</taxon>
        <taxon>Vertebrata</taxon>
        <taxon>Euteleostomi</taxon>
        <taxon>Mammalia</taxon>
        <taxon>Eutheria</taxon>
        <taxon>Euarchontoglires</taxon>
        <taxon>Glires</taxon>
        <taxon>Rodentia</taxon>
        <taxon>Myomorpha</taxon>
        <taxon>Muroidea</taxon>
        <taxon>Cricetidae</taxon>
        <taxon>Neotominae</taxon>
        <taxon>Neotoma</taxon>
    </lineage>
</organism>
<name>A0A1A6FZY3_NEOLE</name>
<dbReference type="GO" id="GO:0005891">
    <property type="term" value="C:voltage-gated calcium channel complex"/>
    <property type="evidence" value="ECO:0007669"/>
    <property type="project" value="TreeGrafter"/>
</dbReference>
<accession>A0A1A6FZY3</accession>
<sequence>GDLTNLVHGSHCSKYRLTRIPGTNAFVGIVNETCDSLAFCACSMVDRLCLNCHRNPSCEVHQEPVTYTAIDPGLQDALQQCVNSRCNQRLESGDCFGVLDCEWCVVDSDGKTHLDKSYCAPQKECFGGIVGAKSPYVDDMGAI</sequence>
<evidence type="ECO:0000313" key="3">
    <source>
        <dbReference type="Proteomes" id="UP000092124"/>
    </source>
</evidence>
<dbReference type="PANTHER" id="PTHR10166">
    <property type="entry name" value="VOLTAGE-DEPENDENT CALCIUM CHANNEL SUBUNIT ALPHA-2/DELTA-RELATED"/>
    <property type="match status" value="1"/>
</dbReference>
<feature type="non-terminal residue" evidence="2">
    <location>
        <position position="143"/>
    </location>
</feature>
<comment type="caution">
    <text evidence="2">The sequence shown here is derived from an EMBL/GenBank/DDBJ whole genome shotgun (WGS) entry which is preliminary data.</text>
</comment>
<dbReference type="EMBL" id="LZPO01108071">
    <property type="protein sequence ID" value="OBS59471.1"/>
    <property type="molecule type" value="Genomic_DNA"/>
</dbReference>
<dbReference type="Proteomes" id="UP000092124">
    <property type="component" value="Unassembled WGS sequence"/>
</dbReference>
<keyword evidence="1" id="KW-0106">Calcium</keyword>
<dbReference type="STRING" id="56216.A0A1A6FZY3"/>
<dbReference type="OrthoDB" id="2150145at2759"/>
<dbReference type="AlphaFoldDB" id="A0A1A6FZY3"/>
<keyword evidence="1" id="KW-0109">Calcium transport</keyword>
<keyword evidence="1" id="KW-0813">Transport</keyword>
<feature type="non-terminal residue" evidence="2">
    <location>
        <position position="1"/>
    </location>
</feature>
<keyword evidence="3" id="KW-1185">Reference proteome</keyword>
<evidence type="ECO:0000256" key="1">
    <source>
        <dbReference type="ARBA" id="ARBA00022568"/>
    </source>
</evidence>
<gene>
    <name evidence="2" type="ORF">A6R68_09405</name>
</gene>
<reference evidence="2 3" key="1">
    <citation type="submission" date="2016-06" db="EMBL/GenBank/DDBJ databases">
        <title>The Draft Genome Sequence and Annotation of the Desert Woodrat Neotoma lepida.</title>
        <authorList>
            <person name="Campbell M."/>
            <person name="Oakeson K.F."/>
            <person name="Yandell M."/>
            <person name="Halpert J.R."/>
            <person name="Dearing D."/>
        </authorList>
    </citation>
    <scope>NUCLEOTIDE SEQUENCE [LARGE SCALE GENOMIC DNA]</scope>
    <source>
        <strain evidence="2">417</strain>
        <tissue evidence="2">Liver</tissue>
    </source>
</reference>
<evidence type="ECO:0000313" key="2">
    <source>
        <dbReference type="EMBL" id="OBS59471.1"/>
    </source>
</evidence>
<protein>
    <submittedName>
        <fullName evidence="2">Uncharacterized protein</fullName>
    </submittedName>
</protein>
<dbReference type="PANTHER" id="PTHR10166:SF68">
    <property type="entry name" value="VWFA AND CACHE DOMAIN-CONTAINING PROTEIN 1"/>
    <property type="match status" value="1"/>
</dbReference>